<dbReference type="AlphaFoldDB" id="F0ZES6"/>
<dbReference type="UniPathway" id="UPA00252">
    <property type="reaction ID" value="UER00325"/>
</dbReference>
<evidence type="ECO:0000256" key="11">
    <source>
        <dbReference type="ARBA" id="ARBA00023244"/>
    </source>
</evidence>
<dbReference type="VEuPathDB" id="AmoebaDB:DICPUDRAFT_46429"/>
<comment type="pathway">
    <text evidence="2 12">Porphyrin-containing compound metabolism; protoheme biosynthesis; protoheme from protoporphyrin-IX: step 1/1.</text>
</comment>
<keyword evidence="9" id="KW-0472">Membrane</keyword>
<keyword evidence="6 12" id="KW-0408">Iron</keyword>
<protein>
    <recommendedName>
        <fullName evidence="12">Ferrochelatase</fullName>
        <ecNumber evidence="12">4.98.1.1</ecNumber>
    </recommendedName>
</protein>
<dbReference type="EMBL" id="GL870997">
    <property type="protein sequence ID" value="EGC37545.1"/>
    <property type="molecule type" value="Genomic_DNA"/>
</dbReference>
<dbReference type="SUPFAM" id="SSF53800">
    <property type="entry name" value="Chelatase"/>
    <property type="match status" value="1"/>
</dbReference>
<dbReference type="CDD" id="cd03411">
    <property type="entry name" value="Ferrochelatase_N"/>
    <property type="match status" value="1"/>
</dbReference>
<name>F0ZES6_DICPU</name>
<evidence type="ECO:0000256" key="10">
    <source>
        <dbReference type="ARBA" id="ARBA00023239"/>
    </source>
</evidence>
<dbReference type="OrthoDB" id="1323at2759"/>
<sequence>MLSNKIIYNSKINNELKNCYLQLIKRYYTSNNNNNNNKKIKTGILMLNLGGPSNLNEVEPFLTRLFTDKEIFKLPFQQYTGTLIAKRRAPTVRKLYASIGGGSPIRKWTDLQGEKLSKLLDEISPETAPHKHYIGFRYSDPLIADTLDEMKNDDVERVIAFSQYPQFSCTTTGSSLNNLWKTLEEKDMKGHFKWSIIDRWQNHEGFIKATTHKVEKAIKQYYNKLNEQNSGNSSSGSNNNDKPVLVFSAHSLPMSTVEKGDPYPQEVSETVCKVMESLGKDKYEYMLAWQSKVGPLPWLSPKTSFVIDQLAKNKRNAIVIPIAFTSDHIETLSEIDIELQEHAKKAGMKLLVRSEALNDDPLIISAMADLVKSHLSSNNSIHSKQYHLKCPGCKQDSIYCRQILNPIEQL</sequence>
<dbReference type="EC" id="4.98.1.1" evidence="12"/>
<comment type="subcellular location">
    <subcellularLocation>
        <location evidence="1">Mitochondrion inner membrane</location>
        <topology evidence="1">Peripheral membrane protein</topology>
        <orientation evidence="1">Matrix side</orientation>
    </subcellularLocation>
</comment>
<evidence type="ECO:0000256" key="1">
    <source>
        <dbReference type="ARBA" id="ARBA00004443"/>
    </source>
</evidence>
<dbReference type="Gene3D" id="3.40.50.1400">
    <property type="match status" value="2"/>
</dbReference>
<dbReference type="GO" id="GO:0005739">
    <property type="term" value="C:mitochondrion"/>
    <property type="evidence" value="ECO:0000318"/>
    <property type="project" value="GO_Central"/>
</dbReference>
<comment type="similarity">
    <text evidence="3 12">Belongs to the ferrochelatase family.</text>
</comment>
<comment type="function">
    <text evidence="12">Catalyzes the ferrous insertion into protoporphyrin IX.</text>
</comment>
<keyword evidence="14" id="KW-1185">Reference proteome</keyword>
<evidence type="ECO:0000256" key="5">
    <source>
        <dbReference type="ARBA" id="ARBA00022946"/>
    </source>
</evidence>
<dbReference type="PANTHER" id="PTHR11108:SF1">
    <property type="entry name" value="FERROCHELATASE, MITOCHONDRIAL"/>
    <property type="match status" value="1"/>
</dbReference>
<dbReference type="InParanoid" id="F0ZES6"/>
<dbReference type="GeneID" id="10499656"/>
<comment type="catalytic activity">
    <reaction evidence="12">
        <text>heme b + 2 H(+) = protoporphyrin IX + Fe(2+)</text>
        <dbReference type="Rhea" id="RHEA:22584"/>
        <dbReference type="ChEBI" id="CHEBI:15378"/>
        <dbReference type="ChEBI" id="CHEBI:29033"/>
        <dbReference type="ChEBI" id="CHEBI:57306"/>
        <dbReference type="ChEBI" id="CHEBI:60344"/>
        <dbReference type="EC" id="4.98.1.1"/>
    </reaction>
</comment>
<evidence type="ECO:0000256" key="7">
    <source>
        <dbReference type="ARBA" id="ARBA00023128"/>
    </source>
</evidence>
<dbReference type="OMA" id="DPYHCEC"/>
<evidence type="ECO:0000256" key="12">
    <source>
        <dbReference type="RuleBase" id="RU000607"/>
    </source>
</evidence>
<evidence type="ECO:0000256" key="6">
    <source>
        <dbReference type="ARBA" id="ARBA00023004"/>
    </source>
</evidence>
<evidence type="ECO:0000256" key="3">
    <source>
        <dbReference type="ARBA" id="ARBA00007718"/>
    </source>
</evidence>
<dbReference type="CDD" id="cd00419">
    <property type="entry name" value="Ferrochelatase_C"/>
    <property type="match status" value="1"/>
</dbReference>
<dbReference type="InterPro" id="IPR033659">
    <property type="entry name" value="Ferrochelatase_N"/>
</dbReference>
<dbReference type="Proteomes" id="UP000001064">
    <property type="component" value="Unassembled WGS sequence"/>
</dbReference>
<keyword evidence="8 12" id="KW-0350">Heme biosynthesis</keyword>
<keyword evidence="5" id="KW-0809">Transit peptide</keyword>
<evidence type="ECO:0000256" key="4">
    <source>
        <dbReference type="ARBA" id="ARBA00022792"/>
    </source>
</evidence>
<keyword evidence="4 12" id="KW-0999">Mitochondrion inner membrane</keyword>
<dbReference type="Pfam" id="PF00762">
    <property type="entry name" value="Ferrochelatase"/>
    <property type="match status" value="1"/>
</dbReference>
<gene>
    <name evidence="13" type="ORF">DICPUDRAFT_46429</name>
</gene>
<accession>F0ZES6</accession>
<dbReference type="PROSITE" id="PS00534">
    <property type="entry name" value="FERROCHELATASE"/>
    <property type="match status" value="1"/>
</dbReference>
<proteinExistence type="inferred from homology"/>
<evidence type="ECO:0000256" key="9">
    <source>
        <dbReference type="ARBA" id="ARBA00023136"/>
    </source>
</evidence>
<dbReference type="FunCoup" id="F0ZES6">
    <property type="interactions" value="644"/>
</dbReference>
<dbReference type="NCBIfam" id="TIGR00109">
    <property type="entry name" value="hemH"/>
    <property type="match status" value="1"/>
</dbReference>
<dbReference type="GO" id="GO:0004325">
    <property type="term" value="F:ferrochelatase activity"/>
    <property type="evidence" value="ECO:0000318"/>
    <property type="project" value="GO_Central"/>
</dbReference>
<evidence type="ECO:0000256" key="2">
    <source>
        <dbReference type="ARBA" id="ARBA00004943"/>
    </source>
</evidence>
<dbReference type="STRING" id="5786.F0ZES6"/>
<organism evidence="13 14">
    <name type="scientific">Dictyostelium purpureum</name>
    <name type="common">Slime mold</name>
    <dbReference type="NCBI Taxonomy" id="5786"/>
    <lineage>
        <taxon>Eukaryota</taxon>
        <taxon>Amoebozoa</taxon>
        <taxon>Evosea</taxon>
        <taxon>Eumycetozoa</taxon>
        <taxon>Dictyostelia</taxon>
        <taxon>Dictyosteliales</taxon>
        <taxon>Dictyosteliaceae</taxon>
        <taxon>Dictyostelium</taxon>
    </lineage>
</organism>
<keyword evidence="11 12" id="KW-0627">Porphyrin biosynthesis</keyword>
<reference evidence="14" key="1">
    <citation type="journal article" date="2011" name="Genome Biol.">
        <title>Comparative genomics of the social amoebae Dictyostelium discoideum and Dictyostelium purpureum.</title>
        <authorList>
            <consortium name="US DOE Joint Genome Institute (JGI-PGF)"/>
            <person name="Sucgang R."/>
            <person name="Kuo A."/>
            <person name="Tian X."/>
            <person name="Salerno W."/>
            <person name="Parikh A."/>
            <person name="Feasley C.L."/>
            <person name="Dalin E."/>
            <person name="Tu H."/>
            <person name="Huang E."/>
            <person name="Barry K."/>
            <person name="Lindquist E."/>
            <person name="Shapiro H."/>
            <person name="Bruce D."/>
            <person name="Schmutz J."/>
            <person name="Salamov A."/>
            <person name="Fey P."/>
            <person name="Gaudet P."/>
            <person name="Anjard C."/>
            <person name="Babu M.M."/>
            <person name="Basu S."/>
            <person name="Bushmanova Y."/>
            <person name="van der Wel H."/>
            <person name="Katoh-Kurasawa M."/>
            <person name="Dinh C."/>
            <person name="Coutinho P.M."/>
            <person name="Saito T."/>
            <person name="Elias M."/>
            <person name="Schaap P."/>
            <person name="Kay R.R."/>
            <person name="Henrissat B."/>
            <person name="Eichinger L."/>
            <person name="Rivero F."/>
            <person name="Putnam N.H."/>
            <person name="West C.M."/>
            <person name="Loomis W.F."/>
            <person name="Chisholm R.L."/>
            <person name="Shaulsky G."/>
            <person name="Strassmann J.E."/>
            <person name="Queller D.C."/>
            <person name="Kuspa A."/>
            <person name="Grigoriev I.V."/>
        </authorList>
    </citation>
    <scope>NUCLEOTIDE SEQUENCE [LARGE SCALE GENOMIC DNA]</scope>
    <source>
        <strain evidence="14">QSDP1</strain>
    </source>
</reference>
<dbReference type="HAMAP" id="MF_00323">
    <property type="entry name" value="Ferrochelatase"/>
    <property type="match status" value="1"/>
</dbReference>
<evidence type="ECO:0000313" key="13">
    <source>
        <dbReference type="EMBL" id="EGC37545.1"/>
    </source>
</evidence>
<dbReference type="KEGG" id="dpp:DICPUDRAFT_46429"/>
<dbReference type="eggNOG" id="KOG1321">
    <property type="taxonomic scope" value="Eukaryota"/>
</dbReference>
<dbReference type="RefSeq" id="XP_003285936.1">
    <property type="nucleotide sequence ID" value="XM_003285888.1"/>
</dbReference>
<dbReference type="GO" id="GO:0005743">
    <property type="term" value="C:mitochondrial inner membrane"/>
    <property type="evidence" value="ECO:0007669"/>
    <property type="project" value="UniProtKB-SubCell"/>
</dbReference>
<dbReference type="PANTHER" id="PTHR11108">
    <property type="entry name" value="FERROCHELATASE"/>
    <property type="match status" value="1"/>
</dbReference>
<dbReference type="GO" id="GO:0006783">
    <property type="term" value="P:heme biosynthetic process"/>
    <property type="evidence" value="ECO:0000318"/>
    <property type="project" value="GO_Central"/>
</dbReference>
<evidence type="ECO:0000256" key="8">
    <source>
        <dbReference type="ARBA" id="ARBA00023133"/>
    </source>
</evidence>
<evidence type="ECO:0000313" key="14">
    <source>
        <dbReference type="Proteomes" id="UP000001064"/>
    </source>
</evidence>
<keyword evidence="7" id="KW-0496">Mitochondrion</keyword>
<dbReference type="FunFam" id="3.40.50.1400:FF:000003">
    <property type="entry name" value="Ferrochelatase"/>
    <property type="match status" value="1"/>
</dbReference>
<dbReference type="InterPro" id="IPR033644">
    <property type="entry name" value="Ferrochelatase_C"/>
</dbReference>
<keyword evidence="10 12" id="KW-0456">Lyase</keyword>
<dbReference type="InterPro" id="IPR019772">
    <property type="entry name" value="Ferrochelatase_AS"/>
</dbReference>
<dbReference type="InterPro" id="IPR001015">
    <property type="entry name" value="Ferrochelatase"/>
</dbReference>